<protein>
    <submittedName>
        <fullName evidence="1">Uncharacterized protein</fullName>
    </submittedName>
</protein>
<evidence type="ECO:0000313" key="2">
    <source>
        <dbReference type="Proteomes" id="UP000244090"/>
    </source>
</evidence>
<dbReference type="Proteomes" id="UP000244090">
    <property type="component" value="Unassembled WGS sequence"/>
</dbReference>
<dbReference type="EMBL" id="QBKT01000003">
    <property type="protein sequence ID" value="PTX62381.1"/>
    <property type="molecule type" value="Genomic_DNA"/>
</dbReference>
<gene>
    <name evidence="1" type="ORF">C8N46_103482</name>
</gene>
<reference evidence="1 2" key="1">
    <citation type="submission" date="2018-04" db="EMBL/GenBank/DDBJ databases">
        <title>Genomic Encyclopedia of Archaeal and Bacterial Type Strains, Phase II (KMG-II): from individual species to whole genera.</title>
        <authorList>
            <person name="Goeker M."/>
        </authorList>
    </citation>
    <scope>NUCLEOTIDE SEQUENCE [LARGE SCALE GENOMIC DNA]</scope>
    <source>
        <strain evidence="1 2">DSM 25731</strain>
    </source>
</reference>
<keyword evidence="2" id="KW-1185">Reference proteome</keyword>
<comment type="caution">
    <text evidence="1">The sequence shown here is derived from an EMBL/GenBank/DDBJ whole genome shotgun (WGS) entry which is preliminary data.</text>
</comment>
<accession>A0A2T6C236</accession>
<dbReference type="RefSeq" id="WP_108114579.1">
    <property type="nucleotide sequence ID" value="NZ_QBKT01000003.1"/>
</dbReference>
<proteinExistence type="predicted"/>
<dbReference type="AlphaFoldDB" id="A0A2T6C236"/>
<organism evidence="1 2">
    <name type="scientific">Kordia periserrulae</name>
    <dbReference type="NCBI Taxonomy" id="701523"/>
    <lineage>
        <taxon>Bacteria</taxon>
        <taxon>Pseudomonadati</taxon>
        <taxon>Bacteroidota</taxon>
        <taxon>Flavobacteriia</taxon>
        <taxon>Flavobacteriales</taxon>
        <taxon>Flavobacteriaceae</taxon>
        <taxon>Kordia</taxon>
    </lineage>
</organism>
<name>A0A2T6C236_9FLAO</name>
<evidence type="ECO:0000313" key="1">
    <source>
        <dbReference type="EMBL" id="PTX62381.1"/>
    </source>
</evidence>
<sequence>MKKRELKNLILNKTSISNLDESIKGGALPHSEKDCANDTGCIGPVKETCGIINCQLLSDIGCEEA</sequence>
<dbReference type="OrthoDB" id="1459723at2"/>